<dbReference type="EnsemblMetazoa" id="ACOM022989-RA">
    <property type="protein sequence ID" value="ACOM022989-PA.1"/>
    <property type="gene ID" value="ACOM022989"/>
</dbReference>
<dbReference type="Proteomes" id="UP000075882">
    <property type="component" value="Unassembled WGS sequence"/>
</dbReference>
<dbReference type="AlphaFoldDB" id="A0A8W7P059"/>
<proteinExistence type="predicted"/>
<accession>A0A8W7P059</accession>
<sequence>MAATGRLPRTLSADELAQLGQLGLQVLVAVLERLDPLAVLEILRHQYVDPALQLVHDDWREVELPDWLPPAVLPIDGPAPVPPLACSDVRRLEAVELAPLDVLP</sequence>
<protein>
    <submittedName>
        <fullName evidence="1">Uncharacterized protein</fullName>
    </submittedName>
</protein>
<reference evidence="1" key="1">
    <citation type="submission" date="2022-08" db="UniProtKB">
        <authorList>
            <consortium name="EnsemblMetazoa"/>
        </authorList>
    </citation>
    <scope>IDENTIFICATION</scope>
</reference>
<evidence type="ECO:0000313" key="1">
    <source>
        <dbReference type="EnsemblMetazoa" id="ACOM022989-PA.1"/>
    </source>
</evidence>
<name>A0A8W7P059_ANOCL</name>
<organism evidence="1">
    <name type="scientific">Anopheles coluzzii</name>
    <name type="common">African malaria mosquito</name>
    <dbReference type="NCBI Taxonomy" id="1518534"/>
    <lineage>
        <taxon>Eukaryota</taxon>
        <taxon>Metazoa</taxon>
        <taxon>Ecdysozoa</taxon>
        <taxon>Arthropoda</taxon>
        <taxon>Hexapoda</taxon>
        <taxon>Insecta</taxon>
        <taxon>Pterygota</taxon>
        <taxon>Neoptera</taxon>
        <taxon>Endopterygota</taxon>
        <taxon>Diptera</taxon>
        <taxon>Nematocera</taxon>
        <taxon>Culicoidea</taxon>
        <taxon>Culicidae</taxon>
        <taxon>Anophelinae</taxon>
        <taxon>Anopheles</taxon>
    </lineage>
</organism>